<evidence type="ECO:0000313" key="1">
    <source>
        <dbReference type="EMBL" id="KAJ7986012.1"/>
    </source>
</evidence>
<dbReference type="EMBL" id="CM055762">
    <property type="protein sequence ID" value="KAJ7986012.1"/>
    <property type="molecule type" value="Genomic_DNA"/>
</dbReference>
<dbReference type="Proteomes" id="UP001157502">
    <property type="component" value="Chromosome 35"/>
</dbReference>
<protein>
    <submittedName>
        <fullName evidence="1">Uncharacterized protein</fullName>
    </submittedName>
</protein>
<keyword evidence="2" id="KW-1185">Reference proteome</keyword>
<reference evidence="1" key="1">
    <citation type="submission" date="2021-05" db="EMBL/GenBank/DDBJ databases">
        <authorList>
            <person name="Pan Q."/>
            <person name="Jouanno E."/>
            <person name="Zahm M."/>
            <person name="Klopp C."/>
            <person name="Cabau C."/>
            <person name="Louis A."/>
            <person name="Berthelot C."/>
            <person name="Parey E."/>
            <person name="Roest Crollius H."/>
            <person name="Montfort J."/>
            <person name="Robinson-Rechavi M."/>
            <person name="Bouchez O."/>
            <person name="Lampietro C."/>
            <person name="Lopez Roques C."/>
            <person name="Donnadieu C."/>
            <person name="Postlethwait J."/>
            <person name="Bobe J."/>
            <person name="Dillon D."/>
            <person name="Chandos A."/>
            <person name="von Hippel F."/>
            <person name="Guiguen Y."/>
        </authorList>
    </citation>
    <scope>NUCLEOTIDE SEQUENCE</scope>
    <source>
        <strain evidence="1">YG-Jan2019</strain>
    </source>
</reference>
<accession>A0ACC2F411</accession>
<name>A0ACC2F411_DALPE</name>
<sequence>MLLERKGYPEVSTAHVVIHGHDRAPSSIVRSASGSLHDTGDVLIGQGGKEDTDTCWTSADTTPGTHQSVVSYIIRSLSTSFLKLLITVLDACCVLAGGDRCVLRSLKTRQRHSPPSFFRDQADSIPCRRSSSVDWWKSARLSLETCTKNTGQECGTNGATQAFTAHGPPLIQKPHSSQSPVEVYRTSDCSNVMEMNEFDERGGELRTPGYPHGTAGHTRDRNGAEDQSWRAFADVPLLSARRHLSDPGFGFWCGQTLIVPVFSGAGPESSVASPVGWFSCGPHTATSHTGGGPVRSTKVLLHCPDASSTPQVQTPPLSLTHRLRTSQVSTSPHVRPTLYLGVTPTLTSSLIS</sequence>
<proteinExistence type="predicted"/>
<organism evidence="1 2">
    <name type="scientific">Dallia pectoralis</name>
    <name type="common">Alaska blackfish</name>
    <dbReference type="NCBI Taxonomy" id="75939"/>
    <lineage>
        <taxon>Eukaryota</taxon>
        <taxon>Metazoa</taxon>
        <taxon>Chordata</taxon>
        <taxon>Craniata</taxon>
        <taxon>Vertebrata</taxon>
        <taxon>Euteleostomi</taxon>
        <taxon>Actinopterygii</taxon>
        <taxon>Neopterygii</taxon>
        <taxon>Teleostei</taxon>
        <taxon>Protacanthopterygii</taxon>
        <taxon>Esociformes</taxon>
        <taxon>Umbridae</taxon>
        <taxon>Dallia</taxon>
    </lineage>
</organism>
<evidence type="ECO:0000313" key="2">
    <source>
        <dbReference type="Proteomes" id="UP001157502"/>
    </source>
</evidence>
<comment type="caution">
    <text evidence="1">The sequence shown here is derived from an EMBL/GenBank/DDBJ whole genome shotgun (WGS) entry which is preliminary data.</text>
</comment>
<gene>
    <name evidence="1" type="ORF">DPEC_G00346410</name>
</gene>